<dbReference type="Proteomes" id="UP001066276">
    <property type="component" value="Chromosome 3_2"/>
</dbReference>
<feature type="region of interest" description="Disordered" evidence="1">
    <location>
        <begin position="38"/>
        <end position="81"/>
    </location>
</feature>
<comment type="caution">
    <text evidence="2">The sequence shown here is derived from an EMBL/GenBank/DDBJ whole genome shotgun (WGS) entry which is preliminary data.</text>
</comment>
<proteinExistence type="predicted"/>
<gene>
    <name evidence="2" type="ORF">NDU88_005433</name>
</gene>
<reference evidence="2" key="1">
    <citation type="journal article" date="2022" name="bioRxiv">
        <title>Sequencing and chromosome-scale assembly of the giantPleurodeles waltlgenome.</title>
        <authorList>
            <person name="Brown T."/>
            <person name="Elewa A."/>
            <person name="Iarovenko S."/>
            <person name="Subramanian E."/>
            <person name="Araus A.J."/>
            <person name="Petzold A."/>
            <person name="Susuki M."/>
            <person name="Suzuki K.-i.T."/>
            <person name="Hayashi T."/>
            <person name="Toyoda A."/>
            <person name="Oliveira C."/>
            <person name="Osipova E."/>
            <person name="Leigh N.D."/>
            <person name="Simon A."/>
            <person name="Yun M.H."/>
        </authorList>
    </citation>
    <scope>NUCLEOTIDE SEQUENCE</scope>
    <source>
        <strain evidence="2">20211129_DDA</strain>
        <tissue evidence="2">Liver</tissue>
    </source>
</reference>
<dbReference type="EMBL" id="JANPWB010000006">
    <property type="protein sequence ID" value="KAJ1180211.1"/>
    <property type="molecule type" value="Genomic_DNA"/>
</dbReference>
<sequence length="81" mass="8769">MPEARRYLQHLLTVARDSAESLSPVCAKWARPGALWRAESGRGAEPLQSTRAGGDGSLRNHCRGRTGRGRGAVTKDHFGGR</sequence>
<evidence type="ECO:0000256" key="1">
    <source>
        <dbReference type="SAM" id="MobiDB-lite"/>
    </source>
</evidence>
<organism evidence="2 3">
    <name type="scientific">Pleurodeles waltl</name>
    <name type="common">Iberian ribbed newt</name>
    <dbReference type="NCBI Taxonomy" id="8319"/>
    <lineage>
        <taxon>Eukaryota</taxon>
        <taxon>Metazoa</taxon>
        <taxon>Chordata</taxon>
        <taxon>Craniata</taxon>
        <taxon>Vertebrata</taxon>
        <taxon>Euteleostomi</taxon>
        <taxon>Amphibia</taxon>
        <taxon>Batrachia</taxon>
        <taxon>Caudata</taxon>
        <taxon>Salamandroidea</taxon>
        <taxon>Salamandridae</taxon>
        <taxon>Pleurodelinae</taxon>
        <taxon>Pleurodeles</taxon>
    </lineage>
</organism>
<accession>A0AAV7TUT2</accession>
<dbReference type="AlphaFoldDB" id="A0AAV7TUT2"/>
<protein>
    <submittedName>
        <fullName evidence="2">Uncharacterized protein</fullName>
    </submittedName>
</protein>
<name>A0AAV7TUT2_PLEWA</name>
<evidence type="ECO:0000313" key="2">
    <source>
        <dbReference type="EMBL" id="KAJ1180211.1"/>
    </source>
</evidence>
<evidence type="ECO:0000313" key="3">
    <source>
        <dbReference type="Proteomes" id="UP001066276"/>
    </source>
</evidence>
<keyword evidence="3" id="KW-1185">Reference proteome</keyword>